<dbReference type="EMBL" id="JACVVK020000034">
    <property type="protein sequence ID" value="KAK7500944.1"/>
    <property type="molecule type" value="Genomic_DNA"/>
</dbReference>
<dbReference type="AlphaFoldDB" id="A0ABD0LMV4"/>
<evidence type="ECO:0000256" key="1">
    <source>
        <dbReference type="SAM" id="SignalP"/>
    </source>
</evidence>
<proteinExistence type="predicted"/>
<dbReference type="Proteomes" id="UP001519460">
    <property type="component" value="Unassembled WGS sequence"/>
</dbReference>
<keyword evidence="1" id="KW-0732">Signal</keyword>
<gene>
    <name evidence="2" type="ORF">BaRGS_00007824</name>
</gene>
<name>A0ABD0LMV4_9CAEN</name>
<protein>
    <recommendedName>
        <fullName evidence="4">Secreted protein</fullName>
    </recommendedName>
</protein>
<evidence type="ECO:0000313" key="3">
    <source>
        <dbReference type="Proteomes" id="UP001519460"/>
    </source>
</evidence>
<comment type="caution">
    <text evidence="2">The sequence shown here is derived from an EMBL/GenBank/DDBJ whole genome shotgun (WGS) entry which is preliminary data.</text>
</comment>
<keyword evidence="3" id="KW-1185">Reference proteome</keyword>
<accession>A0ABD0LMV4</accession>
<feature type="chain" id="PRO_5044817216" description="Secreted protein" evidence="1">
    <location>
        <begin position="19"/>
        <end position="133"/>
    </location>
</feature>
<organism evidence="2 3">
    <name type="scientific">Batillaria attramentaria</name>
    <dbReference type="NCBI Taxonomy" id="370345"/>
    <lineage>
        <taxon>Eukaryota</taxon>
        <taxon>Metazoa</taxon>
        <taxon>Spiralia</taxon>
        <taxon>Lophotrochozoa</taxon>
        <taxon>Mollusca</taxon>
        <taxon>Gastropoda</taxon>
        <taxon>Caenogastropoda</taxon>
        <taxon>Sorbeoconcha</taxon>
        <taxon>Cerithioidea</taxon>
        <taxon>Batillariidae</taxon>
        <taxon>Batillaria</taxon>
    </lineage>
</organism>
<sequence>MLCFTVLSVVDILQLVTVTVKETTWRKHRAAVDGGGGSLTPFNIRLFGASTYLLHLPSCFANTESPFLGNWRLSRGKHTATKKNWAGLNGVTFSSSSSFPFRGPNTVLGAIDGPGTGMRLARLRLCADLQLLN</sequence>
<reference evidence="2 3" key="1">
    <citation type="journal article" date="2023" name="Sci. Data">
        <title>Genome assembly of the Korean intertidal mud-creeper Batillaria attramentaria.</title>
        <authorList>
            <person name="Patra A.K."/>
            <person name="Ho P.T."/>
            <person name="Jun S."/>
            <person name="Lee S.J."/>
            <person name="Kim Y."/>
            <person name="Won Y.J."/>
        </authorList>
    </citation>
    <scope>NUCLEOTIDE SEQUENCE [LARGE SCALE GENOMIC DNA]</scope>
    <source>
        <strain evidence="2">Wonlab-2016</strain>
    </source>
</reference>
<feature type="signal peptide" evidence="1">
    <location>
        <begin position="1"/>
        <end position="18"/>
    </location>
</feature>
<evidence type="ECO:0000313" key="2">
    <source>
        <dbReference type="EMBL" id="KAK7500944.1"/>
    </source>
</evidence>
<evidence type="ECO:0008006" key="4">
    <source>
        <dbReference type="Google" id="ProtNLM"/>
    </source>
</evidence>